<evidence type="ECO:0000313" key="1">
    <source>
        <dbReference type="EMBL" id="KAJ8909628.1"/>
    </source>
</evidence>
<evidence type="ECO:0008006" key="3">
    <source>
        <dbReference type="Google" id="ProtNLM"/>
    </source>
</evidence>
<protein>
    <recommendedName>
        <fullName evidence="3">Reverse transcriptase</fullName>
    </recommendedName>
</protein>
<comment type="caution">
    <text evidence="1">The sequence shown here is derived from an EMBL/GenBank/DDBJ whole genome shotgun (WGS) entry which is preliminary data.</text>
</comment>
<evidence type="ECO:0000313" key="2">
    <source>
        <dbReference type="Proteomes" id="UP001159042"/>
    </source>
</evidence>
<dbReference type="AlphaFoldDB" id="A0AAV8V658"/>
<name>A0AAV8V658_9CUCU</name>
<proteinExistence type="predicted"/>
<keyword evidence="2" id="KW-1185">Reference proteome</keyword>
<gene>
    <name evidence="1" type="ORF">NQ315_007336</name>
</gene>
<accession>A0AAV8V658</accession>
<dbReference type="Proteomes" id="UP001159042">
    <property type="component" value="Unassembled WGS sequence"/>
</dbReference>
<sequence length="567" mass="65317">MPHISVSDVERLKLVGYVARTMELEAAFRVYELERKVNSTLSRVGAWMRQQDLELSPEKTEALVMSGMRRQGIIIDRGMTFRAHVEKVTKKAQKTALALARLFPNLGGAHAGRRRLLAEVVHSTVLYAAPVWARAMGIARHRQKTISCQRIMALRVASAYRTVSTEAVLVVAGLIPIEYMVEERNMVYRTEGELDRAKKDARETVMRKWQERWESSEKGRWTRELISQIGAWKDRKHGEIDYYITQALTGHGSFMSYLKRIGKLAEDKCRYCERVDTPRHTLFECERWDGRRIRMNLEVGEEVTAANMIQLACATKQGWDARCPKNIRLEWELWIRGNRVPVRKELKYLGVIWDWQGLFGPHVKYICNKAQERVMALSRLMPNVGGPAADKRGLLAAVVQSILLYAAPVWAGALRMKKYKDMLLGHLRHTPIHLLIEERKKMFEAIPGYENGKEARRQTTLRWQEEWEAHTDSAQWTKRLIPDIHTWLNCAHKTTDYYLTQALTGHGSFKSYTYRIGKAENDVCFYCEETDSPAHAVFACGRWAEERLRAEIVLGQELTPDSCIAAN</sequence>
<dbReference type="PANTHER" id="PTHR19446">
    <property type="entry name" value="REVERSE TRANSCRIPTASES"/>
    <property type="match status" value="1"/>
</dbReference>
<dbReference type="EMBL" id="JANEYG010000463">
    <property type="protein sequence ID" value="KAJ8909628.1"/>
    <property type="molecule type" value="Genomic_DNA"/>
</dbReference>
<reference evidence="1 2" key="1">
    <citation type="journal article" date="2023" name="Insect Mol. Biol.">
        <title>Genome sequencing provides insights into the evolution of gene families encoding plant cell wall-degrading enzymes in longhorned beetles.</title>
        <authorList>
            <person name="Shin N.R."/>
            <person name="Okamura Y."/>
            <person name="Kirsch R."/>
            <person name="Pauchet Y."/>
        </authorList>
    </citation>
    <scope>NUCLEOTIDE SEQUENCE [LARGE SCALE GENOMIC DNA]</scope>
    <source>
        <strain evidence="1">EAD_L_NR</strain>
    </source>
</reference>
<organism evidence="1 2">
    <name type="scientific">Exocentrus adspersus</name>
    <dbReference type="NCBI Taxonomy" id="1586481"/>
    <lineage>
        <taxon>Eukaryota</taxon>
        <taxon>Metazoa</taxon>
        <taxon>Ecdysozoa</taxon>
        <taxon>Arthropoda</taxon>
        <taxon>Hexapoda</taxon>
        <taxon>Insecta</taxon>
        <taxon>Pterygota</taxon>
        <taxon>Neoptera</taxon>
        <taxon>Endopterygota</taxon>
        <taxon>Coleoptera</taxon>
        <taxon>Polyphaga</taxon>
        <taxon>Cucujiformia</taxon>
        <taxon>Chrysomeloidea</taxon>
        <taxon>Cerambycidae</taxon>
        <taxon>Lamiinae</taxon>
        <taxon>Acanthocinini</taxon>
        <taxon>Exocentrus</taxon>
    </lineage>
</organism>